<dbReference type="RefSeq" id="WP_007686812.1">
    <property type="nucleotide sequence ID" value="NZ_CP013070.1"/>
</dbReference>
<evidence type="ECO:0000313" key="2">
    <source>
        <dbReference type="EMBL" id="APL96127.1"/>
    </source>
</evidence>
<dbReference type="Gene3D" id="2.120.10.30">
    <property type="entry name" value="TolB, C-terminal domain"/>
    <property type="match status" value="1"/>
</dbReference>
<accession>A0A1L5BTG2</accession>
<evidence type="ECO:0000256" key="1">
    <source>
        <dbReference type="SAM" id="SignalP"/>
    </source>
</evidence>
<dbReference type="AlphaFoldDB" id="A0A1L5BTG2"/>
<dbReference type="SUPFAM" id="SSF63829">
    <property type="entry name" value="Calcium-dependent phosphotriesterase"/>
    <property type="match status" value="1"/>
</dbReference>
<evidence type="ECO:0000313" key="3">
    <source>
        <dbReference type="Proteomes" id="UP000004550"/>
    </source>
</evidence>
<evidence type="ECO:0008006" key="4">
    <source>
        <dbReference type="Google" id="ProtNLM"/>
    </source>
</evidence>
<dbReference type="Proteomes" id="UP000004550">
    <property type="component" value="Chromosome"/>
</dbReference>
<protein>
    <recommendedName>
        <fullName evidence="4">SMP-30/Gluconolactonase/LRE-like region domain-containing protein</fullName>
    </recommendedName>
</protein>
<dbReference type="EMBL" id="CP013070">
    <property type="protein sequence ID" value="APL96127.1"/>
    <property type="molecule type" value="Genomic_DNA"/>
</dbReference>
<proteinExistence type="predicted"/>
<dbReference type="KEGG" id="sinb:SIDU_17285"/>
<sequence>MRRARWMGLAVAAGLLGAAAPPSPPPPPEIAIPQPRVFPESITATRDGTLIVGSAGNGTIWRARPGDKAATIFIAPDSSGLVSVLGVFADDRHGLLYVCSNGRRSDPTEARDRAAAIRLFDLKSGAPVRNIPTPGASRSLCNDFAVAPDGTAYVAETLRGSIIRVRGDKADVWIADPRLAGADGIAFDDDGQLYVTSVTSGRMFRTGTNADGSARPLVELIPPRKLDRPDGLRHIGRGRFLLAEAGDQGGITLMTVKGDTVTLSPLPGGRTGTTSAVALGKTSWAVAGKLRYRTDPALAGQDPGPFAIYGTPIRAGR</sequence>
<dbReference type="InterPro" id="IPR011042">
    <property type="entry name" value="6-blade_b-propeller_TolB-like"/>
</dbReference>
<name>A0A1L5BTG2_SPHIB</name>
<feature type="chain" id="PRO_5009860285" description="SMP-30/Gluconolactonase/LRE-like region domain-containing protein" evidence="1">
    <location>
        <begin position="19"/>
        <end position="317"/>
    </location>
</feature>
<keyword evidence="1" id="KW-0732">Signal</keyword>
<organism evidence="2 3">
    <name type="scientific">Sphingobium indicum (strain DSM 16412 / CCM 7286 / MTCC 6364 / B90A)</name>
    <dbReference type="NCBI Taxonomy" id="861109"/>
    <lineage>
        <taxon>Bacteria</taxon>
        <taxon>Pseudomonadati</taxon>
        <taxon>Pseudomonadota</taxon>
        <taxon>Alphaproteobacteria</taxon>
        <taxon>Sphingomonadales</taxon>
        <taxon>Sphingomonadaceae</taxon>
        <taxon>Sphingobium</taxon>
    </lineage>
</organism>
<feature type="signal peptide" evidence="1">
    <location>
        <begin position="1"/>
        <end position="18"/>
    </location>
</feature>
<reference evidence="2 3" key="1">
    <citation type="journal article" date="2012" name="J. Bacteriol.">
        <title>Genome sequence of Sphingobium indicum B90A, a hexachlorocyclohexane-degrading bacterium.</title>
        <authorList>
            <person name="Anand S."/>
            <person name="Sangwan N."/>
            <person name="Lata P."/>
            <person name="Kaur J."/>
            <person name="Dua A."/>
            <person name="Singh A.K."/>
            <person name="Verma M."/>
            <person name="Kaur J."/>
            <person name="Khurana J.P."/>
            <person name="Khurana P."/>
            <person name="Mathur S."/>
            <person name="Lal R."/>
        </authorList>
    </citation>
    <scope>NUCLEOTIDE SEQUENCE [LARGE SCALE GENOMIC DNA]</scope>
    <source>
        <strain evidence="3">DSM 16412 / CCM 7286 / MTCC 6364 / B90A</strain>
    </source>
</reference>
<gene>
    <name evidence="2" type="ORF">SIDU_17285</name>
</gene>